<proteinExistence type="predicted"/>
<dbReference type="Proteomes" id="UP001222325">
    <property type="component" value="Unassembled WGS sequence"/>
</dbReference>
<dbReference type="PANTHER" id="PTHR35871:SF1">
    <property type="entry name" value="CXC1-LIKE CYSTEINE CLUSTER ASSOCIATED WITH KDZ TRANSPOSASES DOMAIN-CONTAINING PROTEIN"/>
    <property type="match status" value="1"/>
</dbReference>
<reference evidence="1" key="1">
    <citation type="submission" date="2023-03" db="EMBL/GenBank/DDBJ databases">
        <title>Massive genome expansion in bonnet fungi (Mycena s.s.) driven by repeated elements and novel gene families across ecological guilds.</title>
        <authorList>
            <consortium name="Lawrence Berkeley National Laboratory"/>
            <person name="Harder C.B."/>
            <person name="Miyauchi S."/>
            <person name="Viragh M."/>
            <person name="Kuo A."/>
            <person name="Thoen E."/>
            <person name="Andreopoulos B."/>
            <person name="Lu D."/>
            <person name="Skrede I."/>
            <person name="Drula E."/>
            <person name="Henrissat B."/>
            <person name="Morin E."/>
            <person name="Kohler A."/>
            <person name="Barry K."/>
            <person name="LaButti K."/>
            <person name="Morin E."/>
            <person name="Salamov A."/>
            <person name="Lipzen A."/>
            <person name="Mereny Z."/>
            <person name="Hegedus B."/>
            <person name="Baldrian P."/>
            <person name="Stursova M."/>
            <person name="Weitz H."/>
            <person name="Taylor A."/>
            <person name="Grigoriev I.V."/>
            <person name="Nagy L.G."/>
            <person name="Martin F."/>
            <person name="Kauserud H."/>
        </authorList>
    </citation>
    <scope>NUCLEOTIDE SEQUENCE</scope>
    <source>
        <strain evidence="1">CBHHK173m</strain>
    </source>
</reference>
<evidence type="ECO:0000313" key="1">
    <source>
        <dbReference type="EMBL" id="KAJ7087942.1"/>
    </source>
</evidence>
<protein>
    <submittedName>
        <fullName evidence="1">Uncharacterized protein</fullName>
    </submittedName>
</protein>
<accession>A0AAD6U450</accession>
<dbReference type="InterPro" id="IPR036397">
    <property type="entry name" value="RNaseH_sf"/>
</dbReference>
<name>A0AAD6U450_9AGAR</name>
<evidence type="ECO:0000313" key="2">
    <source>
        <dbReference type="Proteomes" id="UP001222325"/>
    </source>
</evidence>
<organism evidence="1 2">
    <name type="scientific">Mycena belliarum</name>
    <dbReference type="NCBI Taxonomy" id="1033014"/>
    <lineage>
        <taxon>Eukaryota</taxon>
        <taxon>Fungi</taxon>
        <taxon>Dikarya</taxon>
        <taxon>Basidiomycota</taxon>
        <taxon>Agaricomycotina</taxon>
        <taxon>Agaricomycetes</taxon>
        <taxon>Agaricomycetidae</taxon>
        <taxon>Agaricales</taxon>
        <taxon>Marasmiineae</taxon>
        <taxon>Mycenaceae</taxon>
        <taxon>Mycena</taxon>
    </lineage>
</organism>
<keyword evidence="2" id="KW-1185">Reference proteome</keyword>
<dbReference type="AlphaFoldDB" id="A0AAD6U450"/>
<dbReference type="PANTHER" id="PTHR35871">
    <property type="entry name" value="EXPRESSED PROTEIN"/>
    <property type="match status" value="1"/>
</dbReference>
<gene>
    <name evidence="1" type="ORF">B0H15DRAFT_922898</name>
</gene>
<comment type="caution">
    <text evidence="1">The sequence shown here is derived from an EMBL/GenBank/DDBJ whole genome shotgun (WGS) entry which is preliminary data.</text>
</comment>
<dbReference type="EMBL" id="JARJCN010000027">
    <property type="protein sequence ID" value="KAJ7087942.1"/>
    <property type="molecule type" value="Genomic_DNA"/>
</dbReference>
<sequence>MQTATICKLARQFIHDRTLLPINPFGSWNESLLADEDLKGEINLYLQEIGDGITTEKLRAFLARPEIMEKHGIDQKISDRTARRYLNALGYRFTQPKKGQYSDGHEREDVVYERDKRYIPRIKALEARMQHWGKDNNPEFGPRPPGRRVIVWYHDESIFYAHDRRRKGWYHKDAFKLHQKGDGASLMVADFVSVDFGWSPTLNGRTARRFMKPGKNRDGYMTCQDIIDQGDELMDILDELYPSYEHVLVYDNATTHKKRADGALSARHMPKNPTLKKNFMVTVNDRDADGRLIYTASGVLQKTQVRMHGAEFDGKPQDLYFPEDHEYAGIFKGMAVILEERGLGHIAKKKAECKGFKCPPGATECCCRRALFNQPDFIQVDSLLSVGILGGSGRGNPQTFFSSDSPRQVRYTCT</sequence>
<dbReference type="GO" id="GO:0003676">
    <property type="term" value="F:nucleic acid binding"/>
    <property type="evidence" value="ECO:0007669"/>
    <property type="project" value="InterPro"/>
</dbReference>
<dbReference type="Gene3D" id="3.30.420.10">
    <property type="entry name" value="Ribonuclease H-like superfamily/Ribonuclease H"/>
    <property type="match status" value="1"/>
</dbReference>